<dbReference type="PANTHER" id="PTHR24393">
    <property type="entry name" value="ZINC FINGER PROTEIN"/>
    <property type="match status" value="1"/>
</dbReference>
<evidence type="ECO:0000259" key="9">
    <source>
        <dbReference type="PROSITE" id="PS50157"/>
    </source>
</evidence>
<keyword evidence="4 7" id="KW-0863">Zinc-finger</keyword>
<feature type="domain" description="C2H2-type" evidence="9">
    <location>
        <begin position="1060"/>
        <end position="1087"/>
    </location>
</feature>
<sequence length="1342" mass="151372">MESRDHWPYTRTTHRNRLPPQDLPLPLMEKTTFEMEREDDDSDGESTMDLGSGSQDAESYQDVVDFTEDRRPQNPIQDNMENYRKLLSLGVQLAEDDGHSHLTQGQTSRSRRSPYPSTSRGLKPMPEARTSSYRRGICEDESSHGVFMEKFIKAVSRSAKSGRAREPNDWPPRVPRVPRMPDDDWREVSFSKREPVIQEWGCEGCVFAGGLSSNSSLVSRKRIRERKRRCQLDVDGKGLVRGQKGYGKKKAFECSQARKGEHLGSLSLLSLTESPLADLGPMPYVCDECGRLFSVVSEFVEHQIMHTREELYEYGKLFFHSVPLSKFLKSQAQGKRSEGQEYGKAFPRSAAFTEHQKIHGRECLPASQGQENEEAVMPSPSLNQLQKMSDKERFCECRMCKETFLPSSALVDHQKTHGREDLDDSDNECGEASKPSLSQKTYSKEKASGWQVCADTFLHNLALRGHQKAHARGDLLKNQTRVCEETFILVQPLKRHQKAPTKEKLYDLKDGGDASVQSSGFSEHPKLHSRKNRYEGRGYEKSVFPSMPFPESQKSHIITRPPDHEEQEERAFPISASPKEQQRFPTQELVCEGRQCDRSVIHRLAFTDPQKSHSAAELSQLKAMAESIAVRSANAIAYQRARAGESAWEGQVCGRSVIQSVAAAESLPRHTGSEKGESSLGVSDPNVQSKVDIRESFFDEAKYMKYTVIQSVPRAGEVPSEWKKEGEPSAPRSQVREYQKAREKKKYVECRDFETSVMRSLPFGERLYECWECGESFVHSADLSEHQKVHDREKPSGSKAYQRSVIRSLALVDPQTSSAQERAHQECKECGKCFATSEALSRHQRIFGRERFHGRMTFGNSVIQSIGFEEPRQDKSKEKLDTIYECKDCGLGFANLTEFEDHRRVHGRQYLSDARVCGSSVIQTCSFSDTQRNTDGDQLFECPQCGESFISNTFFFEHQKMHEREPLFVGRQYSEAPARPRLPLPRPKRRRASRKSPPEWKTIRCQVCGQDFVHSSVLQEHMKTHTGEEELERARRGEDTVVPGLALTEFQRSQTEEKNYDCKTCGESFLNHSDLRDHMRVHERDQPFRYGTTFVHTSFPFELPSSDSPFYECKDCGKSFIHSTILVKHQQLHLEAAAQALEANLLVPQEVLRIQGPEVEAAEPEVETAEPEVGAAVPNLEAAEPNGEAAGPDGAAEQLDGEAELSDGDGDEPDGVGIEDPEERAEELEGDADEPDGAGLEDPEEEDEDQEIQVEEPYYDCQECAITFASNSAYGEHLKAHARVILYEPASVYGESSRYTAHASTSAGANDGADGKYFRCDVCGLLFSDLLSLARHQNSHTG</sequence>
<evidence type="ECO:0000256" key="8">
    <source>
        <dbReference type="SAM" id="MobiDB-lite"/>
    </source>
</evidence>
<dbReference type="InterPro" id="IPR013087">
    <property type="entry name" value="Znf_C2H2_type"/>
</dbReference>
<dbReference type="GO" id="GO:0008270">
    <property type="term" value="F:zinc ion binding"/>
    <property type="evidence" value="ECO:0007669"/>
    <property type="project" value="UniProtKB-KW"/>
</dbReference>
<feature type="region of interest" description="Disordered" evidence="8">
    <location>
        <begin position="99"/>
        <end position="136"/>
    </location>
</feature>
<dbReference type="FunFam" id="3.30.160.60:FF:001328">
    <property type="entry name" value="paternally-expressed gene 3 protein"/>
    <property type="match status" value="1"/>
</dbReference>
<evidence type="ECO:0000256" key="7">
    <source>
        <dbReference type="PROSITE-ProRule" id="PRU00042"/>
    </source>
</evidence>
<evidence type="ECO:0000313" key="11">
    <source>
        <dbReference type="RefSeq" id="XP_006868326.1"/>
    </source>
</evidence>
<dbReference type="OrthoDB" id="9531386at2759"/>
<evidence type="ECO:0000256" key="3">
    <source>
        <dbReference type="ARBA" id="ARBA00022737"/>
    </source>
</evidence>
<keyword evidence="10" id="KW-1185">Reference proteome</keyword>
<reference evidence="11" key="1">
    <citation type="submission" date="2025-08" db="UniProtKB">
        <authorList>
            <consortium name="RefSeq"/>
        </authorList>
    </citation>
    <scope>IDENTIFICATION</scope>
    <source>
        <tissue evidence="11">Spleen</tissue>
    </source>
</reference>
<dbReference type="FunFam" id="3.30.160.60:FF:001567">
    <property type="entry name" value="Paternally expressed 3"/>
    <property type="match status" value="1"/>
</dbReference>
<feature type="domain" description="C2H2-type" evidence="9">
    <location>
        <begin position="1318"/>
        <end position="1342"/>
    </location>
</feature>
<dbReference type="RefSeq" id="XP_006868326.1">
    <property type="nucleotide sequence ID" value="XM_006868264.1"/>
</dbReference>
<dbReference type="FunFam" id="3.30.160.60:FF:001757">
    <property type="entry name" value="paternally-expressed gene 3 protein isoform X1"/>
    <property type="match status" value="1"/>
</dbReference>
<feature type="region of interest" description="Disordered" evidence="8">
    <location>
        <begin position="972"/>
        <end position="998"/>
    </location>
</feature>
<keyword evidence="3" id="KW-0677">Repeat</keyword>
<dbReference type="Proteomes" id="UP000504623">
    <property type="component" value="Unplaced"/>
</dbReference>
<organism evidence="10 11">
    <name type="scientific">Chrysochloris asiatica</name>
    <name type="common">Cape golden mole</name>
    <dbReference type="NCBI Taxonomy" id="185453"/>
    <lineage>
        <taxon>Eukaryota</taxon>
        <taxon>Metazoa</taxon>
        <taxon>Chordata</taxon>
        <taxon>Craniata</taxon>
        <taxon>Vertebrata</taxon>
        <taxon>Euteleostomi</taxon>
        <taxon>Mammalia</taxon>
        <taxon>Eutheria</taxon>
        <taxon>Afrotheria</taxon>
        <taxon>Chrysochloridae</taxon>
        <taxon>Chrysochlorinae</taxon>
        <taxon>Chrysochloris</taxon>
    </lineage>
</organism>
<gene>
    <name evidence="11" type="primary">LOC102836216</name>
</gene>
<dbReference type="FunFam" id="3.30.160.60:FF:001840">
    <property type="entry name" value="Paternally-expressed gene 3 protein"/>
    <property type="match status" value="1"/>
</dbReference>
<dbReference type="FunFam" id="3.30.160.60:FF:000661">
    <property type="entry name" value="paternally-expressed gene 3 protein-like"/>
    <property type="match status" value="1"/>
</dbReference>
<dbReference type="GO" id="GO:0001228">
    <property type="term" value="F:DNA-binding transcription activator activity, RNA polymerase II-specific"/>
    <property type="evidence" value="ECO:0007669"/>
    <property type="project" value="TreeGrafter"/>
</dbReference>
<keyword evidence="2" id="KW-0479">Metal-binding</keyword>
<feature type="domain" description="C2H2-type" evidence="9">
    <location>
        <begin position="395"/>
        <end position="422"/>
    </location>
</feature>
<dbReference type="PROSITE" id="PS50157">
    <property type="entry name" value="ZINC_FINGER_C2H2_2"/>
    <property type="match status" value="11"/>
</dbReference>
<protein>
    <submittedName>
        <fullName evidence="11">Paternally-expressed gene 3 protein-like</fullName>
    </submittedName>
</protein>
<keyword evidence="5" id="KW-0862">Zinc</keyword>
<feature type="domain" description="C2H2-type" evidence="9">
    <location>
        <begin position="940"/>
        <end position="967"/>
    </location>
</feature>
<feature type="region of interest" description="Disordered" evidence="8">
    <location>
        <begin position="1"/>
        <end position="79"/>
    </location>
</feature>
<dbReference type="FunFam" id="3.30.160.60:FF:000446">
    <property type="entry name" value="Zinc finger protein"/>
    <property type="match status" value="1"/>
</dbReference>
<keyword evidence="6" id="KW-0539">Nucleus</keyword>
<evidence type="ECO:0000313" key="10">
    <source>
        <dbReference type="Proteomes" id="UP000504623"/>
    </source>
</evidence>
<dbReference type="InterPro" id="IPR036236">
    <property type="entry name" value="Znf_C2H2_sf"/>
</dbReference>
<evidence type="ECO:0000256" key="4">
    <source>
        <dbReference type="ARBA" id="ARBA00022771"/>
    </source>
</evidence>
<feature type="region of interest" description="Disordered" evidence="8">
    <location>
        <begin position="411"/>
        <end position="441"/>
    </location>
</feature>
<evidence type="ECO:0000256" key="1">
    <source>
        <dbReference type="ARBA" id="ARBA00004123"/>
    </source>
</evidence>
<feature type="domain" description="C2H2-type" evidence="9">
    <location>
        <begin position="1003"/>
        <end position="1030"/>
    </location>
</feature>
<feature type="domain" description="C2H2-type" evidence="9">
    <location>
        <begin position="768"/>
        <end position="795"/>
    </location>
</feature>
<feature type="region of interest" description="Disordered" evidence="8">
    <location>
        <begin position="158"/>
        <end position="178"/>
    </location>
</feature>
<name>A0A9B0TN09_CHRAS</name>
<dbReference type="PROSITE" id="PS00028">
    <property type="entry name" value="ZINC_FINGER_C2H2_1"/>
    <property type="match status" value="10"/>
</dbReference>
<feature type="domain" description="C2H2-type" evidence="9">
    <location>
        <begin position="825"/>
        <end position="852"/>
    </location>
</feature>
<dbReference type="SMART" id="SM00355">
    <property type="entry name" value="ZnF_C2H2"/>
    <property type="match status" value="11"/>
</dbReference>
<feature type="region of interest" description="Disordered" evidence="8">
    <location>
        <begin position="717"/>
        <end position="738"/>
    </location>
</feature>
<feature type="region of interest" description="Disordered" evidence="8">
    <location>
        <begin position="1183"/>
        <end position="1252"/>
    </location>
</feature>
<feature type="compositionally biased region" description="Low complexity" evidence="8">
    <location>
        <begin position="1183"/>
        <end position="1197"/>
    </location>
</feature>
<feature type="domain" description="C2H2-type" evidence="9">
    <location>
        <begin position="284"/>
        <end position="311"/>
    </location>
</feature>
<dbReference type="GO" id="GO:0000978">
    <property type="term" value="F:RNA polymerase II cis-regulatory region sequence-specific DNA binding"/>
    <property type="evidence" value="ECO:0007669"/>
    <property type="project" value="TreeGrafter"/>
</dbReference>
<dbReference type="Gene3D" id="3.30.160.60">
    <property type="entry name" value="Classic Zinc Finger"/>
    <property type="match status" value="9"/>
</dbReference>
<feature type="compositionally biased region" description="Acidic residues" evidence="8">
    <location>
        <begin position="1199"/>
        <end position="1252"/>
    </location>
</feature>
<feature type="domain" description="C2H2-type" evidence="9">
    <location>
        <begin position="1259"/>
        <end position="1282"/>
    </location>
</feature>
<feature type="compositionally biased region" description="Basic and acidic residues" evidence="8">
    <location>
        <begin position="667"/>
        <end position="677"/>
    </location>
</feature>
<comment type="subcellular location">
    <subcellularLocation>
        <location evidence="1">Nucleus</location>
    </subcellularLocation>
</comment>
<dbReference type="GeneID" id="102836216"/>
<feature type="domain" description="C2H2-type" evidence="9">
    <location>
        <begin position="1111"/>
        <end position="1138"/>
    </location>
</feature>
<feature type="region of interest" description="Disordered" evidence="8">
    <location>
        <begin position="666"/>
        <end position="685"/>
    </location>
</feature>
<evidence type="ECO:0000256" key="5">
    <source>
        <dbReference type="ARBA" id="ARBA00022833"/>
    </source>
</evidence>
<dbReference type="Pfam" id="PF00096">
    <property type="entry name" value="zf-C2H2"/>
    <property type="match status" value="7"/>
</dbReference>
<accession>A0A9B0TN09</accession>
<evidence type="ECO:0000256" key="6">
    <source>
        <dbReference type="ARBA" id="ARBA00023242"/>
    </source>
</evidence>
<feature type="domain" description="C2H2-type" evidence="9">
    <location>
        <begin position="884"/>
        <end position="911"/>
    </location>
</feature>
<evidence type="ECO:0000256" key="2">
    <source>
        <dbReference type="ARBA" id="ARBA00022723"/>
    </source>
</evidence>
<feature type="compositionally biased region" description="Acidic residues" evidence="8">
    <location>
        <begin position="36"/>
        <end position="46"/>
    </location>
</feature>
<dbReference type="SUPFAM" id="SSF57667">
    <property type="entry name" value="beta-beta-alpha zinc fingers"/>
    <property type="match status" value="8"/>
</dbReference>
<dbReference type="PANTHER" id="PTHR24393:SF34">
    <property type="entry name" value="PR_SET DOMAIN 13"/>
    <property type="match status" value="1"/>
</dbReference>
<dbReference type="GO" id="GO:0005634">
    <property type="term" value="C:nucleus"/>
    <property type="evidence" value="ECO:0007669"/>
    <property type="project" value="UniProtKB-SubCell"/>
</dbReference>
<proteinExistence type="predicted"/>
<feature type="region of interest" description="Disordered" evidence="8">
    <location>
        <begin position="508"/>
        <end position="530"/>
    </location>
</feature>